<dbReference type="EMBL" id="CP006644">
    <property type="protein sequence ID" value="AHE55891.1"/>
    <property type="molecule type" value="Genomic_DNA"/>
</dbReference>
<dbReference type="RefSeq" id="WP_025294052.1">
    <property type="nucleotide sequence ID" value="NZ_CP006644.1"/>
</dbReference>
<sequence>MTVTPVTWADALDRVRDARRAVDAVEAQPRIEELDNALAAAQRDLIATPAVTPEQVIIKFLAAFMQDGWEPEAGPLRGVDYAALCSEATRFVQKAMEPRTKLQISIDRFLAEAARGQADRWSKWRKLRTAFQIARDTEDDFPVHDPDGDALNEAKCARMDDLIQAEAPNEEALRLKMDLLTKRYRDFCGFPEEDLDAVMRDAYRFARLCDDFLYPERPGS</sequence>
<name>W0AFK3_9SPHN</name>
<dbReference type="PATRIC" id="fig|1123269.5.peg.4162"/>
<evidence type="ECO:0000313" key="2">
    <source>
        <dbReference type="Proteomes" id="UP000018851"/>
    </source>
</evidence>
<gene>
    <name evidence="1" type="ORF">NX02_21275</name>
</gene>
<dbReference type="STRING" id="1123269.NX02_21275"/>
<dbReference type="Proteomes" id="UP000018851">
    <property type="component" value="Chromosome"/>
</dbReference>
<reference evidence="1 2" key="1">
    <citation type="submission" date="2013-07" db="EMBL/GenBank/DDBJ databases">
        <title>Completed genome of Sphingomonas sanxanigenens NX02.</title>
        <authorList>
            <person name="Ma T."/>
            <person name="Huang H."/>
            <person name="Wu M."/>
            <person name="Li X."/>
            <person name="Li G."/>
        </authorList>
    </citation>
    <scope>NUCLEOTIDE SEQUENCE [LARGE SCALE GENOMIC DNA]</scope>
    <source>
        <strain evidence="1 2">NX02</strain>
    </source>
</reference>
<dbReference type="HOGENOM" id="CLU_1255300_0_0_5"/>
<dbReference type="OrthoDB" id="8563833at2"/>
<accession>W0AFK3</accession>
<dbReference type="KEGG" id="ssan:NX02_21275"/>
<evidence type="ECO:0000313" key="1">
    <source>
        <dbReference type="EMBL" id="AHE55891.1"/>
    </source>
</evidence>
<protein>
    <submittedName>
        <fullName evidence="1">Uncharacterized protein</fullName>
    </submittedName>
</protein>
<keyword evidence="2" id="KW-1185">Reference proteome</keyword>
<organism evidence="1 2">
    <name type="scientific">Sphingomonas sanxanigenens DSM 19645 = NX02</name>
    <dbReference type="NCBI Taxonomy" id="1123269"/>
    <lineage>
        <taxon>Bacteria</taxon>
        <taxon>Pseudomonadati</taxon>
        <taxon>Pseudomonadota</taxon>
        <taxon>Alphaproteobacteria</taxon>
        <taxon>Sphingomonadales</taxon>
        <taxon>Sphingomonadaceae</taxon>
        <taxon>Sphingomonas</taxon>
    </lineage>
</organism>
<proteinExistence type="predicted"/>
<dbReference type="AlphaFoldDB" id="W0AFK3"/>